<comment type="caution">
    <text evidence="8">The sequence shown here is derived from an EMBL/GenBank/DDBJ whole genome shotgun (WGS) entry which is preliminary data.</text>
</comment>
<protein>
    <recommendedName>
        <fullName evidence="3">D-xylose 1-dehydrogenase (NADP(+), D-xylono-1,5-lactone-forming)</fullName>
        <ecNumber evidence="3">1.1.1.179</ecNumber>
    </recommendedName>
    <alternativeName>
        <fullName evidence="4">D-xylose-NADP dehydrogenase</fullName>
    </alternativeName>
</protein>
<dbReference type="Proteomes" id="UP001345827">
    <property type="component" value="Unassembled WGS sequence"/>
</dbReference>
<dbReference type="GO" id="GO:0047837">
    <property type="term" value="F:D-xylose 1-dehydrogenase (NADP+) activity"/>
    <property type="evidence" value="ECO:0007669"/>
    <property type="project" value="UniProtKB-EC"/>
</dbReference>
<dbReference type="InterPro" id="IPR055170">
    <property type="entry name" value="GFO_IDH_MocA-like_dom"/>
</dbReference>
<dbReference type="PANTHER" id="PTHR22604:SF115">
    <property type="entry name" value="DIHYDRODIOL DEHYDROGENASE, PUTATIVE (AFU_ORTHOLOGUE AFUA_1G07520)-RELATED"/>
    <property type="match status" value="1"/>
</dbReference>
<evidence type="ECO:0000313" key="9">
    <source>
        <dbReference type="Proteomes" id="UP001345827"/>
    </source>
</evidence>
<name>A0AAV9PY09_9PEZI</name>
<evidence type="ECO:0000256" key="4">
    <source>
        <dbReference type="ARBA" id="ARBA00042988"/>
    </source>
</evidence>
<dbReference type="Pfam" id="PF22725">
    <property type="entry name" value="GFO_IDH_MocA_C3"/>
    <property type="match status" value="1"/>
</dbReference>
<evidence type="ECO:0000256" key="5">
    <source>
        <dbReference type="ARBA" id="ARBA00049233"/>
    </source>
</evidence>
<evidence type="ECO:0000256" key="3">
    <source>
        <dbReference type="ARBA" id="ARBA00038984"/>
    </source>
</evidence>
<comment type="similarity">
    <text evidence="1">Belongs to the Gfo/Idh/MocA family.</text>
</comment>
<feature type="domain" description="GFO/IDH/MocA-like oxidoreductase" evidence="7">
    <location>
        <begin position="140"/>
        <end position="284"/>
    </location>
</feature>
<proteinExistence type="inferred from homology"/>
<dbReference type="AlphaFoldDB" id="A0AAV9PY09"/>
<comment type="catalytic activity">
    <reaction evidence="5">
        <text>D-xylose + NADP(+) = D-xylono-1,5-lactone + NADPH + H(+)</text>
        <dbReference type="Rhea" id="RHEA:22000"/>
        <dbReference type="ChEBI" id="CHEBI:15378"/>
        <dbReference type="ChEBI" id="CHEBI:15867"/>
        <dbReference type="ChEBI" id="CHEBI:53455"/>
        <dbReference type="ChEBI" id="CHEBI:57783"/>
        <dbReference type="ChEBI" id="CHEBI:58349"/>
        <dbReference type="EC" id="1.1.1.179"/>
    </reaction>
</comment>
<dbReference type="Gene3D" id="3.40.50.720">
    <property type="entry name" value="NAD(P)-binding Rossmann-like Domain"/>
    <property type="match status" value="1"/>
</dbReference>
<evidence type="ECO:0000256" key="1">
    <source>
        <dbReference type="ARBA" id="ARBA00010928"/>
    </source>
</evidence>
<evidence type="ECO:0000259" key="6">
    <source>
        <dbReference type="Pfam" id="PF01408"/>
    </source>
</evidence>
<sequence length="383" mass="42117">MATGFIAQTFAKDILIDPNTRKVTDVRHVVSAVASSSSKSAAEAFIGKHVAPTQSETQCTPYGSYEELVKDPNVDIIYIGTPHSHHYQNAMLALKNNKPVLCEKALTVNASQARRLYDVAKEKHLFFMDGVWTRHVPISKTVRQHIINNDIGEVIRVSADLSIGVMPEDFEVQGRMVNPDLAGGCLLDLGIYSLSWVFQTMFHTLPPPLREDRPSVLGTAMTFTSTGVDESVVALLDFPKSTPTGKTKAHGIVTAAMRITDSPAGARAEEEVPTIRIQGEKGEIQMFGRIHCPTRYKLLPKEPNQETIDRTFEMDGAALGLVYEADAAARALVAGKLESEIMTWAESTLVMEVMDQIRHQGGLTYPEAIETTEYPVKLYAKSS</sequence>
<reference evidence="8 9" key="1">
    <citation type="submission" date="2023-06" db="EMBL/GenBank/DDBJ databases">
        <title>Black Yeasts Isolated from many extreme environments.</title>
        <authorList>
            <person name="Coleine C."/>
            <person name="Stajich J.E."/>
            <person name="Selbmann L."/>
        </authorList>
    </citation>
    <scope>NUCLEOTIDE SEQUENCE [LARGE SCALE GENOMIC DNA]</scope>
    <source>
        <strain evidence="8 9">CCFEE 5887</strain>
    </source>
</reference>
<dbReference type="InterPro" id="IPR000683">
    <property type="entry name" value="Gfo/Idh/MocA-like_OxRdtase_N"/>
</dbReference>
<dbReference type="InterPro" id="IPR050984">
    <property type="entry name" value="Gfo/Idh/MocA_domain"/>
</dbReference>
<organism evidence="8 9">
    <name type="scientific">Vermiconidia calcicola</name>
    <dbReference type="NCBI Taxonomy" id="1690605"/>
    <lineage>
        <taxon>Eukaryota</taxon>
        <taxon>Fungi</taxon>
        <taxon>Dikarya</taxon>
        <taxon>Ascomycota</taxon>
        <taxon>Pezizomycotina</taxon>
        <taxon>Dothideomycetes</taxon>
        <taxon>Dothideomycetidae</taxon>
        <taxon>Mycosphaerellales</taxon>
        <taxon>Extremaceae</taxon>
        <taxon>Vermiconidia</taxon>
    </lineage>
</organism>
<evidence type="ECO:0000259" key="7">
    <source>
        <dbReference type="Pfam" id="PF22725"/>
    </source>
</evidence>
<dbReference type="Pfam" id="PF01408">
    <property type="entry name" value="GFO_IDH_MocA"/>
    <property type="match status" value="1"/>
</dbReference>
<dbReference type="PANTHER" id="PTHR22604">
    <property type="entry name" value="OXIDOREDUCTASES"/>
    <property type="match status" value="1"/>
</dbReference>
<gene>
    <name evidence="8" type="ORF">LTR25_008472</name>
</gene>
<evidence type="ECO:0000256" key="2">
    <source>
        <dbReference type="ARBA" id="ARBA00023002"/>
    </source>
</evidence>
<dbReference type="EMBL" id="JAXLQG010000017">
    <property type="protein sequence ID" value="KAK5531365.1"/>
    <property type="molecule type" value="Genomic_DNA"/>
</dbReference>
<dbReference type="InterPro" id="IPR036291">
    <property type="entry name" value="NAD(P)-bd_dom_sf"/>
</dbReference>
<keyword evidence="9" id="KW-1185">Reference proteome</keyword>
<dbReference type="Gene3D" id="3.30.360.10">
    <property type="entry name" value="Dihydrodipicolinate Reductase, domain 2"/>
    <property type="match status" value="1"/>
</dbReference>
<dbReference type="SUPFAM" id="SSF55347">
    <property type="entry name" value="Glyceraldehyde-3-phosphate dehydrogenase-like, C-terminal domain"/>
    <property type="match status" value="1"/>
</dbReference>
<evidence type="ECO:0000313" key="8">
    <source>
        <dbReference type="EMBL" id="KAK5531365.1"/>
    </source>
</evidence>
<keyword evidence="2" id="KW-0560">Oxidoreductase</keyword>
<feature type="domain" description="Gfo/Idh/MocA-like oxidoreductase N-terminal" evidence="6">
    <location>
        <begin position="4"/>
        <end position="128"/>
    </location>
</feature>
<dbReference type="SUPFAM" id="SSF51735">
    <property type="entry name" value="NAD(P)-binding Rossmann-fold domains"/>
    <property type="match status" value="1"/>
</dbReference>
<accession>A0AAV9PY09</accession>
<dbReference type="EC" id="1.1.1.179" evidence="3"/>
<dbReference type="GO" id="GO:0000166">
    <property type="term" value="F:nucleotide binding"/>
    <property type="evidence" value="ECO:0007669"/>
    <property type="project" value="InterPro"/>
</dbReference>